<gene>
    <name evidence="1" type="ORF">COV59_03235</name>
</gene>
<sequence>MLVTEITHQIRELFNSSTIKKTQVYSRKQSGDWNQFCAALDTLEDTCLAIEDFQKNSNDLFIKNPYLATYGLLQALFIQQDAVNFLKISLFGISKKINCTDNKYSELFKIRQVRNETIGHPVKKENRGNKSKYENDEITSCTIDRSSLSKDGFRYRLWMHSKTESKTIKFADIISQQDKHLGNELEMVMKEIQKEEKEHKTKFKNEKLADLLNKPSLYQINLIYGVQWGHPLAWPSFNHYHKLYKKIKRGLENRYGKFGETLRIPGTEEVIKKLDYVFGKIETFQQTGNFENYELEVYIDALDAGINELKTHLAEVDQEFEI</sequence>
<accession>A0A2H0N5K5</accession>
<evidence type="ECO:0000313" key="1">
    <source>
        <dbReference type="EMBL" id="PIR04173.1"/>
    </source>
</evidence>
<reference evidence="1 2" key="1">
    <citation type="submission" date="2017-09" db="EMBL/GenBank/DDBJ databases">
        <title>Depth-based differentiation of microbial function through sediment-hosted aquifers and enrichment of novel symbionts in the deep terrestrial subsurface.</title>
        <authorList>
            <person name="Probst A.J."/>
            <person name="Ladd B."/>
            <person name="Jarett J.K."/>
            <person name="Geller-Mcgrath D.E."/>
            <person name="Sieber C.M."/>
            <person name="Emerson J.B."/>
            <person name="Anantharaman K."/>
            <person name="Thomas B.C."/>
            <person name="Malmstrom R."/>
            <person name="Stieglmeier M."/>
            <person name="Klingl A."/>
            <person name="Woyke T."/>
            <person name="Ryan C.M."/>
            <person name="Banfield J.F."/>
        </authorList>
    </citation>
    <scope>NUCLEOTIDE SEQUENCE [LARGE SCALE GENOMIC DNA]</scope>
    <source>
        <strain evidence="1">CG11_big_fil_rev_8_21_14_0_20_39_34</strain>
    </source>
</reference>
<dbReference type="Proteomes" id="UP000229600">
    <property type="component" value="Unassembled WGS sequence"/>
</dbReference>
<protein>
    <submittedName>
        <fullName evidence="1">Uncharacterized protein</fullName>
    </submittedName>
</protein>
<proteinExistence type="predicted"/>
<dbReference type="EMBL" id="PCWN01000007">
    <property type="protein sequence ID" value="PIR04173.1"/>
    <property type="molecule type" value="Genomic_DNA"/>
</dbReference>
<comment type="caution">
    <text evidence="1">The sequence shown here is derived from an EMBL/GenBank/DDBJ whole genome shotgun (WGS) entry which is preliminary data.</text>
</comment>
<dbReference type="AlphaFoldDB" id="A0A2H0N5K5"/>
<name>A0A2H0N5K5_9BACT</name>
<organism evidence="1 2">
    <name type="scientific">Candidatus Magasanikbacteria bacterium CG11_big_fil_rev_8_21_14_0_20_39_34</name>
    <dbReference type="NCBI Taxonomy" id="1974653"/>
    <lineage>
        <taxon>Bacteria</taxon>
        <taxon>Candidatus Magasanikiibacteriota</taxon>
    </lineage>
</organism>
<evidence type="ECO:0000313" key="2">
    <source>
        <dbReference type="Proteomes" id="UP000229600"/>
    </source>
</evidence>